<gene>
    <name evidence="1" type="ORF">K488DRAFT_22876</name>
</gene>
<keyword evidence="2" id="KW-1185">Reference proteome</keyword>
<reference evidence="1" key="2">
    <citation type="journal article" date="2022" name="New Phytol.">
        <title>Evolutionary transition to the ectomycorrhizal habit in the genomes of a hyperdiverse lineage of mushroom-forming fungi.</title>
        <authorList>
            <person name="Looney B."/>
            <person name="Miyauchi S."/>
            <person name="Morin E."/>
            <person name="Drula E."/>
            <person name="Courty P.E."/>
            <person name="Kohler A."/>
            <person name="Kuo A."/>
            <person name="LaButti K."/>
            <person name="Pangilinan J."/>
            <person name="Lipzen A."/>
            <person name="Riley R."/>
            <person name="Andreopoulos W."/>
            <person name="He G."/>
            <person name="Johnson J."/>
            <person name="Nolan M."/>
            <person name="Tritt A."/>
            <person name="Barry K.W."/>
            <person name="Grigoriev I.V."/>
            <person name="Nagy L.G."/>
            <person name="Hibbett D."/>
            <person name="Henrissat B."/>
            <person name="Matheny P.B."/>
            <person name="Labbe J."/>
            <person name="Martin F.M."/>
        </authorList>
    </citation>
    <scope>NUCLEOTIDE SEQUENCE</scope>
    <source>
        <strain evidence="1">EC-137</strain>
    </source>
</reference>
<comment type="caution">
    <text evidence="1">The sequence shown here is derived from an EMBL/GenBank/DDBJ whole genome shotgun (WGS) entry which is preliminary data.</text>
</comment>
<sequence length="106" mass="12093">YRNLQTQTELLMNYRETTRELDAEILSEEAALGNLKREVTRDWMTLKFGGLQELCEKGLIVADYGKLIVTELPQDDVQPGQPRPYYLGHSQTEAYANDAQVTISEV</sequence>
<feature type="non-terminal residue" evidence="1">
    <location>
        <position position="106"/>
    </location>
</feature>
<dbReference type="Proteomes" id="UP000814128">
    <property type="component" value="Unassembled WGS sequence"/>
</dbReference>
<feature type="non-terminal residue" evidence="1">
    <location>
        <position position="1"/>
    </location>
</feature>
<reference evidence="1" key="1">
    <citation type="submission" date="2021-02" db="EMBL/GenBank/DDBJ databases">
        <authorList>
            <consortium name="DOE Joint Genome Institute"/>
            <person name="Ahrendt S."/>
            <person name="Looney B.P."/>
            <person name="Miyauchi S."/>
            <person name="Morin E."/>
            <person name="Drula E."/>
            <person name="Courty P.E."/>
            <person name="Chicoki N."/>
            <person name="Fauchery L."/>
            <person name="Kohler A."/>
            <person name="Kuo A."/>
            <person name="Labutti K."/>
            <person name="Pangilinan J."/>
            <person name="Lipzen A."/>
            <person name="Riley R."/>
            <person name="Andreopoulos W."/>
            <person name="He G."/>
            <person name="Johnson J."/>
            <person name="Barry K.W."/>
            <person name="Grigoriev I.V."/>
            <person name="Nagy L."/>
            <person name="Hibbett D."/>
            <person name="Henrissat B."/>
            <person name="Matheny P.B."/>
            <person name="Labbe J."/>
            <person name="Martin F."/>
        </authorList>
    </citation>
    <scope>NUCLEOTIDE SEQUENCE</scope>
    <source>
        <strain evidence="1">EC-137</strain>
    </source>
</reference>
<accession>A0ACB8R072</accession>
<proteinExistence type="predicted"/>
<organism evidence="1 2">
    <name type="scientific">Vararia minispora EC-137</name>
    <dbReference type="NCBI Taxonomy" id="1314806"/>
    <lineage>
        <taxon>Eukaryota</taxon>
        <taxon>Fungi</taxon>
        <taxon>Dikarya</taxon>
        <taxon>Basidiomycota</taxon>
        <taxon>Agaricomycotina</taxon>
        <taxon>Agaricomycetes</taxon>
        <taxon>Russulales</taxon>
        <taxon>Lachnocladiaceae</taxon>
        <taxon>Vararia</taxon>
    </lineage>
</organism>
<evidence type="ECO:0000313" key="1">
    <source>
        <dbReference type="EMBL" id="KAI0037185.1"/>
    </source>
</evidence>
<evidence type="ECO:0000313" key="2">
    <source>
        <dbReference type="Proteomes" id="UP000814128"/>
    </source>
</evidence>
<name>A0ACB8R072_9AGAM</name>
<dbReference type="EMBL" id="MU273465">
    <property type="protein sequence ID" value="KAI0037185.1"/>
    <property type="molecule type" value="Genomic_DNA"/>
</dbReference>
<protein>
    <submittedName>
        <fullName evidence="1">Uncharacterized protein</fullName>
    </submittedName>
</protein>